<protein>
    <recommendedName>
        <fullName evidence="2">Azaphilone pigments biosynthesis cluster protein L N-terminal domain-containing protein</fullName>
    </recommendedName>
</protein>
<feature type="signal peptide" evidence="1">
    <location>
        <begin position="1"/>
        <end position="20"/>
    </location>
</feature>
<dbReference type="Proteomes" id="UP000800036">
    <property type="component" value="Unassembled WGS sequence"/>
</dbReference>
<dbReference type="InterPro" id="IPR031348">
    <property type="entry name" value="PigL_N"/>
</dbReference>
<evidence type="ECO:0000259" key="2">
    <source>
        <dbReference type="Pfam" id="PF17111"/>
    </source>
</evidence>
<dbReference type="Pfam" id="PF17111">
    <property type="entry name" value="PigL_N"/>
    <property type="match status" value="1"/>
</dbReference>
<evidence type="ECO:0000313" key="3">
    <source>
        <dbReference type="EMBL" id="KAF1979298.1"/>
    </source>
</evidence>
<name>A0A6A5VR74_9PLEO</name>
<sequence length="418" mass="46498">MDGASVVITFVLVALKSVKAVHGTLSALKDGPHNLTNVIHSVEEIRSILERLQNILGSGTHDDADLLAFSNLADQCANDVKRFDERLGRLTVSTDNKSKKIFWKRMKTALDEKELDRMRNILQGHTSSIALRIITLQVVQTSASVPQISQIHGMVETLGDRLSRLAHQDHSLVTSSSDEAMATATMQAEMKQKNDIESSISRLCDLIQEEGHTRDTEDAEQLIEDLKIILDAAFDIEARQNKARDVIGQPDQGNEYPGSSLVKDIRLVSNIICSAPFISVNCKECNDPTIFGPLEIIADQQRKRKSIDVGKSTLTITANRRLRKTIPVQGQNNHDNSNVSEKDFFMKIAVRPKGSSRMFVLRVDQSNSPVFRVAVDGNVQDLTRLLAQGSANVRDHDENGWSLLHIWMLYANILSKTV</sequence>
<reference evidence="3" key="1">
    <citation type="journal article" date="2020" name="Stud. Mycol.">
        <title>101 Dothideomycetes genomes: a test case for predicting lifestyles and emergence of pathogens.</title>
        <authorList>
            <person name="Haridas S."/>
            <person name="Albert R."/>
            <person name="Binder M."/>
            <person name="Bloem J."/>
            <person name="Labutti K."/>
            <person name="Salamov A."/>
            <person name="Andreopoulos B."/>
            <person name="Baker S."/>
            <person name="Barry K."/>
            <person name="Bills G."/>
            <person name="Bluhm B."/>
            <person name="Cannon C."/>
            <person name="Castanera R."/>
            <person name="Culley D."/>
            <person name="Daum C."/>
            <person name="Ezra D."/>
            <person name="Gonzalez J."/>
            <person name="Henrissat B."/>
            <person name="Kuo A."/>
            <person name="Liang C."/>
            <person name="Lipzen A."/>
            <person name="Lutzoni F."/>
            <person name="Magnuson J."/>
            <person name="Mondo S."/>
            <person name="Nolan M."/>
            <person name="Ohm R."/>
            <person name="Pangilinan J."/>
            <person name="Park H.-J."/>
            <person name="Ramirez L."/>
            <person name="Alfaro M."/>
            <person name="Sun H."/>
            <person name="Tritt A."/>
            <person name="Yoshinaga Y."/>
            <person name="Zwiers L.-H."/>
            <person name="Turgeon B."/>
            <person name="Goodwin S."/>
            <person name="Spatafora J."/>
            <person name="Crous P."/>
            <person name="Grigoriev I."/>
        </authorList>
    </citation>
    <scope>NUCLEOTIDE SEQUENCE</scope>
    <source>
        <strain evidence="3">CBS 107.79</strain>
    </source>
</reference>
<dbReference type="AlphaFoldDB" id="A0A6A5VR74"/>
<keyword evidence="1" id="KW-0732">Signal</keyword>
<proteinExistence type="predicted"/>
<feature type="chain" id="PRO_5025502706" description="Azaphilone pigments biosynthesis cluster protein L N-terminal domain-containing protein" evidence="1">
    <location>
        <begin position="21"/>
        <end position="418"/>
    </location>
</feature>
<accession>A0A6A5VR74</accession>
<evidence type="ECO:0000256" key="1">
    <source>
        <dbReference type="SAM" id="SignalP"/>
    </source>
</evidence>
<dbReference type="OrthoDB" id="3800427at2759"/>
<gene>
    <name evidence="3" type="ORF">BU23DRAFT_642668</name>
</gene>
<keyword evidence="4" id="KW-1185">Reference proteome</keyword>
<organism evidence="3 4">
    <name type="scientific">Bimuria novae-zelandiae CBS 107.79</name>
    <dbReference type="NCBI Taxonomy" id="1447943"/>
    <lineage>
        <taxon>Eukaryota</taxon>
        <taxon>Fungi</taxon>
        <taxon>Dikarya</taxon>
        <taxon>Ascomycota</taxon>
        <taxon>Pezizomycotina</taxon>
        <taxon>Dothideomycetes</taxon>
        <taxon>Pleosporomycetidae</taxon>
        <taxon>Pleosporales</taxon>
        <taxon>Massarineae</taxon>
        <taxon>Didymosphaeriaceae</taxon>
        <taxon>Bimuria</taxon>
    </lineage>
</organism>
<feature type="domain" description="Azaphilone pigments biosynthesis cluster protein L N-terminal" evidence="2">
    <location>
        <begin position="4"/>
        <end position="195"/>
    </location>
</feature>
<evidence type="ECO:0000313" key="4">
    <source>
        <dbReference type="Proteomes" id="UP000800036"/>
    </source>
</evidence>
<dbReference type="EMBL" id="ML976658">
    <property type="protein sequence ID" value="KAF1979298.1"/>
    <property type="molecule type" value="Genomic_DNA"/>
</dbReference>